<protein>
    <submittedName>
        <fullName evidence="1">RHS repeat-associated core domain-containing protein</fullName>
    </submittedName>
</protein>
<dbReference type="Gene3D" id="2.180.10.10">
    <property type="entry name" value="RHS repeat-associated core"/>
    <property type="match status" value="1"/>
</dbReference>
<dbReference type="AlphaFoldDB" id="A0A398CX26"/>
<dbReference type="RefSeq" id="WP_119147722.1">
    <property type="nucleotide sequence ID" value="NZ_QXJM01000016.1"/>
</dbReference>
<accession>A0A398CX26</accession>
<dbReference type="InterPro" id="IPR022385">
    <property type="entry name" value="Rhs_assc_core"/>
</dbReference>
<gene>
    <name evidence="1" type="ORF">D3H35_03115</name>
</gene>
<keyword evidence="2" id="KW-1185">Reference proteome</keyword>
<dbReference type="PANTHER" id="PTHR32305">
    <property type="match status" value="1"/>
</dbReference>
<reference evidence="1 2" key="1">
    <citation type="submission" date="2018-09" db="EMBL/GenBank/DDBJ databases">
        <title>Cohnella cavernae sp. nov., isolated from a karst cave.</title>
        <authorList>
            <person name="Zhu H."/>
        </authorList>
    </citation>
    <scope>NUCLEOTIDE SEQUENCE [LARGE SCALE GENOMIC DNA]</scope>
    <source>
        <strain evidence="1 2">K2E09-144</strain>
    </source>
</reference>
<comment type="caution">
    <text evidence="1">The sequence shown here is derived from an EMBL/GenBank/DDBJ whole genome shotgun (WGS) entry which is preliminary data.</text>
</comment>
<dbReference type="InterPro" id="IPR050708">
    <property type="entry name" value="T6SS_VgrG/RHS"/>
</dbReference>
<evidence type="ECO:0000313" key="1">
    <source>
        <dbReference type="EMBL" id="RIE05128.1"/>
    </source>
</evidence>
<dbReference type="NCBIfam" id="TIGR03696">
    <property type="entry name" value="Rhs_assc_core"/>
    <property type="match status" value="1"/>
</dbReference>
<dbReference type="Proteomes" id="UP000266340">
    <property type="component" value="Unassembled WGS sequence"/>
</dbReference>
<name>A0A398CX26_9BACL</name>
<dbReference type="PANTHER" id="PTHR32305:SF17">
    <property type="entry name" value="TRNA NUCLEASE WAPA"/>
    <property type="match status" value="1"/>
</dbReference>
<organism evidence="1 2">
    <name type="scientific">Cohnella faecalis</name>
    <dbReference type="NCBI Taxonomy" id="2315694"/>
    <lineage>
        <taxon>Bacteria</taxon>
        <taxon>Bacillati</taxon>
        <taxon>Bacillota</taxon>
        <taxon>Bacilli</taxon>
        <taxon>Bacillales</taxon>
        <taxon>Paenibacillaceae</taxon>
        <taxon>Cohnella</taxon>
    </lineage>
</organism>
<dbReference type="OrthoDB" id="41445at2"/>
<proteinExistence type="predicted"/>
<dbReference type="EMBL" id="QXJM01000016">
    <property type="protein sequence ID" value="RIE05128.1"/>
    <property type="molecule type" value="Genomic_DNA"/>
</dbReference>
<sequence length="167" mass="19123">MKARNVWANELLYRQDNTTNQQGYYYYNGHGDVVSIKDGNGNPLNSYEYDTWGNFTSKSETMSNPFTYTGEVYDNETGYIYLRARYYDPSIGRFISKDTYEGQLDNPLSLNNYTYVHNNPLINIDPTGHYCVSADGMNAHSGLCKDDSNKPTRQITKDTSMINALRI</sequence>
<evidence type="ECO:0000313" key="2">
    <source>
        <dbReference type="Proteomes" id="UP000266340"/>
    </source>
</evidence>